<accession>A0AAV4NXH6</accession>
<proteinExistence type="predicted"/>
<reference evidence="1 2" key="1">
    <citation type="submission" date="2021-06" db="EMBL/GenBank/DDBJ databases">
        <title>Caerostris extrusa draft genome.</title>
        <authorList>
            <person name="Kono N."/>
            <person name="Arakawa K."/>
        </authorList>
    </citation>
    <scope>NUCLEOTIDE SEQUENCE [LARGE SCALE GENOMIC DNA]</scope>
</reference>
<name>A0AAV4NXH6_CAEEX</name>
<keyword evidence="2" id="KW-1185">Reference proteome</keyword>
<protein>
    <recommendedName>
        <fullName evidence="3">Maturase K</fullName>
    </recommendedName>
</protein>
<dbReference type="EMBL" id="BPLR01003753">
    <property type="protein sequence ID" value="GIX88334.1"/>
    <property type="molecule type" value="Genomic_DNA"/>
</dbReference>
<gene>
    <name evidence="1" type="ORF">CEXT_195271</name>
</gene>
<comment type="caution">
    <text evidence="1">The sequence shown here is derived from an EMBL/GenBank/DDBJ whole genome shotgun (WGS) entry which is preliminary data.</text>
</comment>
<evidence type="ECO:0008006" key="3">
    <source>
        <dbReference type="Google" id="ProtNLM"/>
    </source>
</evidence>
<evidence type="ECO:0000313" key="2">
    <source>
        <dbReference type="Proteomes" id="UP001054945"/>
    </source>
</evidence>
<organism evidence="1 2">
    <name type="scientific">Caerostris extrusa</name>
    <name type="common">Bark spider</name>
    <name type="synonym">Caerostris bankana</name>
    <dbReference type="NCBI Taxonomy" id="172846"/>
    <lineage>
        <taxon>Eukaryota</taxon>
        <taxon>Metazoa</taxon>
        <taxon>Ecdysozoa</taxon>
        <taxon>Arthropoda</taxon>
        <taxon>Chelicerata</taxon>
        <taxon>Arachnida</taxon>
        <taxon>Araneae</taxon>
        <taxon>Araneomorphae</taxon>
        <taxon>Entelegynae</taxon>
        <taxon>Araneoidea</taxon>
        <taxon>Araneidae</taxon>
        <taxon>Caerostris</taxon>
    </lineage>
</organism>
<evidence type="ECO:0000313" key="1">
    <source>
        <dbReference type="EMBL" id="GIX88334.1"/>
    </source>
</evidence>
<sequence>MLIFVGNPDDSSIFSTICRSHKSKGIVPDLLFLEQNDMNCSSFRDSPTPGVMRASVRERNPQFVKGSVKQRGYSILQEFQILSGFQRILEEYIENEIFLSPSRRNKSEILFIVLPFFVRSDLVVLLE</sequence>
<dbReference type="AlphaFoldDB" id="A0AAV4NXH6"/>
<dbReference type="Proteomes" id="UP001054945">
    <property type="component" value="Unassembled WGS sequence"/>
</dbReference>